<dbReference type="InterPro" id="IPR039251">
    <property type="entry name" value="OXLD1"/>
</dbReference>
<organism evidence="3 4">
    <name type="scientific">Zygosaccharomyces rouxii</name>
    <dbReference type="NCBI Taxonomy" id="4956"/>
    <lineage>
        <taxon>Eukaryota</taxon>
        <taxon>Fungi</taxon>
        <taxon>Dikarya</taxon>
        <taxon>Ascomycota</taxon>
        <taxon>Saccharomycotina</taxon>
        <taxon>Saccharomycetes</taxon>
        <taxon>Saccharomycetales</taxon>
        <taxon>Saccharomycetaceae</taxon>
        <taxon>Zygosaccharomyces</taxon>
    </lineage>
</organism>
<evidence type="ECO:0000259" key="2">
    <source>
        <dbReference type="Pfam" id="PF09791"/>
    </source>
</evidence>
<evidence type="ECO:0000256" key="1">
    <source>
        <dbReference type="SAM" id="MobiDB-lite"/>
    </source>
</evidence>
<reference evidence="3 4" key="1">
    <citation type="submission" date="2016-08" db="EMBL/GenBank/DDBJ databases">
        <title>Draft genome sequence of allopolyploid Zygosaccharomyces rouxii.</title>
        <authorList>
            <person name="Watanabe J."/>
            <person name="Uehara K."/>
            <person name="Mogi Y."/>
            <person name="Tsukioka Y."/>
        </authorList>
    </citation>
    <scope>NUCLEOTIDE SEQUENCE [LARGE SCALE GENOMIC DNA]</scope>
    <source>
        <strain evidence="3 4">NBRC 110957</strain>
    </source>
</reference>
<feature type="region of interest" description="Disordered" evidence="1">
    <location>
        <begin position="156"/>
        <end position="223"/>
    </location>
</feature>
<dbReference type="AlphaFoldDB" id="A0A1Q2ZTL2"/>
<dbReference type="PANTHER" id="PTHR21193">
    <property type="entry name" value="OXIDOREDUCTASE-LIKE DOMAIN-CONTAINING PROTEIN 1"/>
    <property type="match status" value="1"/>
</dbReference>
<evidence type="ECO:0000313" key="4">
    <source>
        <dbReference type="Proteomes" id="UP000187013"/>
    </source>
</evidence>
<comment type="caution">
    <text evidence="3">The sequence shown here is derived from an EMBL/GenBank/DDBJ whole genome shotgun (WGS) entry which is preliminary data.</text>
</comment>
<dbReference type="PANTHER" id="PTHR21193:SF3">
    <property type="entry name" value="OXIDOREDUCTASE-LIKE DOMAIN-CONTAINING PROTEIN 1"/>
    <property type="match status" value="1"/>
</dbReference>
<feature type="domain" description="Oxidoreductase-like" evidence="2">
    <location>
        <begin position="75"/>
        <end position="118"/>
    </location>
</feature>
<proteinExistence type="predicted"/>
<name>A0A1Q2ZTL2_ZYGRO</name>
<feature type="compositionally biased region" description="Basic and acidic residues" evidence="1">
    <location>
        <begin position="185"/>
        <end position="206"/>
    </location>
</feature>
<gene>
    <name evidence="3" type="ORF">ZYGR_0A04640</name>
</gene>
<dbReference type="Pfam" id="PF09791">
    <property type="entry name" value="Oxidored-like"/>
    <property type="match status" value="1"/>
</dbReference>
<dbReference type="EMBL" id="BDGX01000001">
    <property type="protein sequence ID" value="GAV46866.1"/>
    <property type="molecule type" value="Genomic_DNA"/>
</dbReference>
<accession>A0A1Q2ZTL2</accession>
<dbReference type="eggNOG" id="KOG4690">
    <property type="taxonomic scope" value="Eukaryota"/>
</dbReference>
<protein>
    <recommendedName>
        <fullName evidence="2">Oxidoreductase-like domain-containing protein</fullName>
    </recommendedName>
</protein>
<dbReference type="OMA" id="CVWEIYN"/>
<dbReference type="OrthoDB" id="10064411at2759"/>
<evidence type="ECO:0000313" key="3">
    <source>
        <dbReference type="EMBL" id="GAV46866.1"/>
    </source>
</evidence>
<sequence length="254" mass="29463">MRCVESIAMQGIMFSQVSRRFLSVSPRLNMTFEGNKEGLAGTAEERMSHIFGAGRLRGEPPKSSSRRIRGESRLIAGVQVPSRPVEPDNCCMSGCINCVWELFNDDIREWRRRRKEAAQRIKDTEDIWPRDWSPPLPYLSLKNVPESLKTEKIHMDRQRKNQKQKNISTASLFPQREGPLPKTVQEAKRRNLQEREKEPEKQEATDTSKGSSSEEPIYDDDDGWQNVPVYIRAFAEFERTKKLQRLQAQEQNQT</sequence>
<dbReference type="Proteomes" id="UP000187013">
    <property type="component" value="Unassembled WGS sequence"/>
</dbReference>
<dbReference type="GO" id="GO:0005739">
    <property type="term" value="C:mitochondrion"/>
    <property type="evidence" value="ECO:0007669"/>
    <property type="project" value="TreeGrafter"/>
</dbReference>
<dbReference type="InterPro" id="IPR019180">
    <property type="entry name" value="Oxidoreductase-like_N"/>
</dbReference>